<dbReference type="AlphaFoldDB" id="F3QQG1"/>
<dbReference type="eggNOG" id="ENOG5034259">
    <property type="taxonomic scope" value="Bacteria"/>
</dbReference>
<sequence>MAVRLSGELPSSAGRGTLPDGRRGGRTAPCEPTHLAGIPQQPRVALHTFGREGALPGNGAARGTGSELPQAAGVRRLHETRNGRHLLWCCPFLVLWGMCNQQYPAFPFCMNITYACRLSFVIAFPTSHVRNRWVL</sequence>
<dbReference type="EMBL" id="AFBR01000012">
    <property type="protein sequence ID" value="EGG57117.1"/>
    <property type="molecule type" value="Genomic_DNA"/>
</dbReference>
<evidence type="ECO:0000256" key="1">
    <source>
        <dbReference type="SAM" id="MobiDB-lite"/>
    </source>
</evidence>
<organism evidence="2 3">
    <name type="scientific">Paraprevotella xylaniphila YIT 11841</name>
    <dbReference type="NCBI Taxonomy" id="762982"/>
    <lineage>
        <taxon>Bacteria</taxon>
        <taxon>Pseudomonadati</taxon>
        <taxon>Bacteroidota</taxon>
        <taxon>Bacteroidia</taxon>
        <taxon>Bacteroidales</taxon>
        <taxon>Prevotellaceae</taxon>
        <taxon>Paraprevotella</taxon>
    </lineage>
</organism>
<gene>
    <name evidence="2" type="ORF">HMPREF9442_00403</name>
</gene>
<accession>F3QQG1</accession>
<dbReference type="Proteomes" id="UP000005546">
    <property type="component" value="Unassembled WGS sequence"/>
</dbReference>
<protein>
    <submittedName>
        <fullName evidence="2">Uncharacterized protein</fullName>
    </submittedName>
</protein>
<keyword evidence="3" id="KW-1185">Reference proteome</keyword>
<evidence type="ECO:0000313" key="2">
    <source>
        <dbReference type="EMBL" id="EGG57117.1"/>
    </source>
</evidence>
<feature type="region of interest" description="Disordered" evidence="1">
    <location>
        <begin position="1"/>
        <end position="34"/>
    </location>
</feature>
<evidence type="ECO:0000313" key="3">
    <source>
        <dbReference type="Proteomes" id="UP000005546"/>
    </source>
</evidence>
<dbReference type="HOGENOM" id="CLU_1883775_0_0_10"/>
<comment type="caution">
    <text evidence="2">The sequence shown here is derived from an EMBL/GenBank/DDBJ whole genome shotgun (WGS) entry which is preliminary data.</text>
</comment>
<reference evidence="2 3" key="1">
    <citation type="submission" date="2011-02" db="EMBL/GenBank/DDBJ databases">
        <authorList>
            <person name="Weinstock G."/>
            <person name="Sodergren E."/>
            <person name="Clifton S."/>
            <person name="Fulton L."/>
            <person name="Fulton B."/>
            <person name="Courtney L."/>
            <person name="Fronick C."/>
            <person name="Harrison M."/>
            <person name="Strong C."/>
            <person name="Farmer C."/>
            <person name="Delahaunty K."/>
            <person name="Markovic C."/>
            <person name="Hall O."/>
            <person name="Minx P."/>
            <person name="Tomlinson C."/>
            <person name="Mitreva M."/>
            <person name="Hou S."/>
            <person name="Chen J."/>
            <person name="Wollam A."/>
            <person name="Pepin K.H."/>
            <person name="Johnson M."/>
            <person name="Bhonagiri V."/>
            <person name="Zhang X."/>
            <person name="Suruliraj S."/>
            <person name="Warren W."/>
            <person name="Chinwalla A."/>
            <person name="Mardis E.R."/>
            <person name="Wilson R.K."/>
        </authorList>
    </citation>
    <scope>NUCLEOTIDE SEQUENCE [LARGE SCALE GENOMIC DNA]</scope>
    <source>
        <strain evidence="2 3">YIT 11841</strain>
    </source>
</reference>
<name>F3QQG1_9BACT</name>
<proteinExistence type="predicted"/>